<keyword evidence="1" id="KW-0175">Coiled coil</keyword>
<dbReference type="Proteomes" id="UP000192783">
    <property type="component" value="Unassembled WGS sequence"/>
</dbReference>
<evidence type="ECO:0000313" key="3">
    <source>
        <dbReference type="Proteomes" id="UP000192783"/>
    </source>
</evidence>
<sequence length="67" mass="8023">MIPELRRKLSRIAEMIDEDLEMRCSLLNRKLNEYEQEVYRLRLENSRLKGEIAHLNGIIKRLVGKEV</sequence>
<gene>
    <name evidence="2" type="ORF">SAMN02746041_03227</name>
</gene>
<keyword evidence="3" id="KW-1185">Reference proteome</keyword>
<proteinExistence type="predicted"/>
<reference evidence="2 3" key="1">
    <citation type="submission" date="2017-04" db="EMBL/GenBank/DDBJ databases">
        <authorList>
            <person name="Afonso C.L."/>
            <person name="Miller P.J."/>
            <person name="Scott M.A."/>
            <person name="Spackman E."/>
            <person name="Goraichik I."/>
            <person name="Dimitrov K.M."/>
            <person name="Suarez D.L."/>
            <person name="Swayne D.E."/>
        </authorList>
    </citation>
    <scope>NUCLEOTIDE SEQUENCE [LARGE SCALE GENOMIC DNA]</scope>
    <source>
        <strain evidence="2 3">DSM 13146</strain>
    </source>
</reference>
<evidence type="ECO:0000256" key="1">
    <source>
        <dbReference type="SAM" id="Coils"/>
    </source>
</evidence>
<protein>
    <submittedName>
        <fullName evidence="2">Uncharacterized protein</fullName>
    </submittedName>
</protein>
<dbReference type="STRING" id="1121390.SAMN02746041_03227"/>
<accession>A0A1W1XWR1</accession>
<feature type="coiled-coil region" evidence="1">
    <location>
        <begin position="17"/>
        <end position="51"/>
    </location>
</feature>
<name>A0A1W1XWR1_9BACT</name>
<dbReference type="AlphaFoldDB" id="A0A1W1XWR1"/>
<dbReference type="EMBL" id="FWXF01000031">
    <property type="protein sequence ID" value="SMC28307.1"/>
    <property type="molecule type" value="Genomic_DNA"/>
</dbReference>
<organism evidence="2 3">
    <name type="scientific">Desulfacinum hydrothermale DSM 13146</name>
    <dbReference type="NCBI Taxonomy" id="1121390"/>
    <lineage>
        <taxon>Bacteria</taxon>
        <taxon>Pseudomonadati</taxon>
        <taxon>Thermodesulfobacteriota</taxon>
        <taxon>Syntrophobacteria</taxon>
        <taxon>Syntrophobacterales</taxon>
        <taxon>Syntrophobacteraceae</taxon>
        <taxon>Desulfacinum</taxon>
    </lineage>
</organism>
<evidence type="ECO:0000313" key="2">
    <source>
        <dbReference type="EMBL" id="SMC28307.1"/>
    </source>
</evidence>